<evidence type="ECO:0000256" key="3">
    <source>
        <dbReference type="ARBA" id="ARBA00011048"/>
    </source>
</evidence>
<gene>
    <name evidence="12" type="primary">fadH_2</name>
    <name evidence="12" type="ORF">NCTC9128_02824</name>
</gene>
<dbReference type="PANTHER" id="PTHR42917:SF2">
    <property type="entry name" value="2,4-DIENOYL-COA REDUCTASE [(2E)-ENOYL-COA-PRODUCING]"/>
    <property type="match status" value="1"/>
</dbReference>
<dbReference type="AlphaFoldDB" id="A0A2X3D1V9"/>
<dbReference type="GO" id="GO:0051536">
    <property type="term" value="F:iron-sulfur cluster binding"/>
    <property type="evidence" value="ECO:0007669"/>
    <property type="project" value="UniProtKB-KW"/>
</dbReference>
<comment type="cofactor">
    <cofactor evidence="1">
        <name>FMN</name>
        <dbReference type="ChEBI" id="CHEBI:58210"/>
    </cofactor>
</comment>
<evidence type="ECO:0000256" key="7">
    <source>
        <dbReference type="ARBA" id="ARBA00023002"/>
    </source>
</evidence>
<dbReference type="SUPFAM" id="SSF51971">
    <property type="entry name" value="Nucleotide-binding domain"/>
    <property type="match status" value="1"/>
</dbReference>
<dbReference type="InterPro" id="IPR023753">
    <property type="entry name" value="FAD/NAD-binding_dom"/>
</dbReference>
<dbReference type="Gene3D" id="3.20.20.70">
    <property type="entry name" value="Aldolase class I"/>
    <property type="match status" value="1"/>
</dbReference>
<dbReference type="Gene3D" id="3.40.50.720">
    <property type="entry name" value="NAD(P)-binding Rossmann-like Domain"/>
    <property type="match status" value="1"/>
</dbReference>
<keyword evidence="5" id="KW-0288">FMN</keyword>
<sequence>MSIPLITTNRINDPQVAEDILARGDADMVSMARPFLADAEFISKAQDDRADQINTCIGCNQACLDRIFVGKVTSCLVNPRACHETLMPVLPANAPKRLAVVGAGPAGLAFAVNAAARGHHVTLFDALPEIGGQFNIAKQIPGKEEFHETLRYYRTMLDLHGVDLRLNTRVTTDDLLAFDETILATGIAPRLPAIDGIDHPKVLSYLECLAR</sequence>
<keyword evidence="6" id="KW-0479">Metal-binding</keyword>
<dbReference type="GO" id="GO:0033543">
    <property type="term" value="P:fatty acid beta-oxidation, unsaturated, even number, reductase/isomerase pathway"/>
    <property type="evidence" value="ECO:0007669"/>
    <property type="project" value="TreeGrafter"/>
</dbReference>
<protein>
    <submittedName>
        <fullName evidence="12">2,4-dienoyl-CoA reductase</fullName>
        <ecNumber evidence="12">1.3.1.34</ecNumber>
    </submittedName>
</protein>
<dbReference type="GO" id="GO:0008670">
    <property type="term" value="F:2,4-dienoyl-CoA reductase (NADPH) activity"/>
    <property type="evidence" value="ECO:0007669"/>
    <property type="project" value="UniProtKB-EC"/>
</dbReference>
<dbReference type="Pfam" id="PF07992">
    <property type="entry name" value="Pyr_redox_2"/>
    <property type="match status" value="1"/>
</dbReference>
<evidence type="ECO:0000256" key="6">
    <source>
        <dbReference type="ARBA" id="ARBA00022723"/>
    </source>
</evidence>
<feature type="domain" description="NADH:flavin oxidoreductase/NADH oxidase N-terminal" evidence="10">
    <location>
        <begin position="2"/>
        <end position="52"/>
    </location>
</feature>
<keyword evidence="7 12" id="KW-0560">Oxidoreductase</keyword>
<evidence type="ECO:0000256" key="2">
    <source>
        <dbReference type="ARBA" id="ARBA00001966"/>
    </source>
</evidence>
<name>A0A2X3D1V9_KLEPN</name>
<dbReference type="InterPro" id="IPR013785">
    <property type="entry name" value="Aldolase_TIM"/>
</dbReference>
<dbReference type="EC" id="1.3.1.34" evidence="12"/>
<keyword evidence="9" id="KW-0411">Iron-sulfur</keyword>
<evidence type="ECO:0000259" key="10">
    <source>
        <dbReference type="Pfam" id="PF00724"/>
    </source>
</evidence>
<feature type="domain" description="FAD/NAD(P)-binding" evidence="11">
    <location>
        <begin position="97"/>
        <end position="198"/>
    </location>
</feature>
<dbReference type="EMBL" id="UAWN01000012">
    <property type="protein sequence ID" value="SQC14725.1"/>
    <property type="molecule type" value="Genomic_DNA"/>
</dbReference>
<keyword evidence="4" id="KW-0285">Flavoprotein</keyword>
<evidence type="ECO:0000256" key="4">
    <source>
        <dbReference type="ARBA" id="ARBA00022630"/>
    </source>
</evidence>
<keyword evidence="8" id="KW-0408">Iron</keyword>
<proteinExistence type="inferred from homology"/>
<evidence type="ECO:0000259" key="11">
    <source>
        <dbReference type="Pfam" id="PF07992"/>
    </source>
</evidence>
<comment type="cofactor">
    <cofactor evidence="2">
        <name>[4Fe-4S] cluster</name>
        <dbReference type="ChEBI" id="CHEBI:49883"/>
    </cofactor>
</comment>
<dbReference type="Proteomes" id="UP000251088">
    <property type="component" value="Unassembled WGS sequence"/>
</dbReference>
<dbReference type="GO" id="GO:0010181">
    <property type="term" value="F:FMN binding"/>
    <property type="evidence" value="ECO:0007669"/>
    <property type="project" value="InterPro"/>
</dbReference>
<evidence type="ECO:0000313" key="12">
    <source>
        <dbReference type="EMBL" id="SQC14725.1"/>
    </source>
</evidence>
<reference evidence="12 13" key="1">
    <citation type="submission" date="2018-06" db="EMBL/GenBank/DDBJ databases">
        <authorList>
            <consortium name="Pathogen Informatics"/>
            <person name="Doyle S."/>
        </authorList>
    </citation>
    <scope>NUCLEOTIDE SEQUENCE [LARGE SCALE GENOMIC DNA]</scope>
    <source>
        <strain evidence="12 13">NCTC9128</strain>
    </source>
</reference>
<dbReference type="SUPFAM" id="SSF51395">
    <property type="entry name" value="FMN-linked oxidoreductases"/>
    <property type="match status" value="1"/>
</dbReference>
<evidence type="ECO:0000256" key="5">
    <source>
        <dbReference type="ARBA" id="ARBA00022643"/>
    </source>
</evidence>
<evidence type="ECO:0000256" key="9">
    <source>
        <dbReference type="ARBA" id="ARBA00023014"/>
    </source>
</evidence>
<dbReference type="InterPro" id="IPR051793">
    <property type="entry name" value="NADH:flavin_oxidoreductase"/>
</dbReference>
<dbReference type="GO" id="GO:0046872">
    <property type="term" value="F:metal ion binding"/>
    <property type="evidence" value="ECO:0007669"/>
    <property type="project" value="UniProtKB-KW"/>
</dbReference>
<dbReference type="PRINTS" id="PR00419">
    <property type="entry name" value="ADXRDTASE"/>
</dbReference>
<dbReference type="PANTHER" id="PTHR42917">
    <property type="entry name" value="2,4-DIENOYL-COA REDUCTASE"/>
    <property type="match status" value="1"/>
</dbReference>
<accession>A0A2X3D1V9</accession>
<dbReference type="InterPro" id="IPR001155">
    <property type="entry name" value="OxRdtase_FMN_N"/>
</dbReference>
<evidence type="ECO:0000256" key="8">
    <source>
        <dbReference type="ARBA" id="ARBA00023004"/>
    </source>
</evidence>
<evidence type="ECO:0000256" key="1">
    <source>
        <dbReference type="ARBA" id="ARBA00001917"/>
    </source>
</evidence>
<comment type="similarity">
    <text evidence="3">In the N-terminal section; belongs to the NADH:flavin oxidoreductase/NADH oxidase family.</text>
</comment>
<dbReference type="Pfam" id="PF00724">
    <property type="entry name" value="Oxidored_FMN"/>
    <property type="match status" value="1"/>
</dbReference>
<organism evidence="12 13">
    <name type="scientific">Klebsiella pneumoniae</name>
    <dbReference type="NCBI Taxonomy" id="573"/>
    <lineage>
        <taxon>Bacteria</taxon>
        <taxon>Pseudomonadati</taxon>
        <taxon>Pseudomonadota</taxon>
        <taxon>Gammaproteobacteria</taxon>
        <taxon>Enterobacterales</taxon>
        <taxon>Enterobacteriaceae</taxon>
        <taxon>Klebsiella/Raoultella group</taxon>
        <taxon>Klebsiella</taxon>
        <taxon>Klebsiella pneumoniae complex</taxon>
    </lineage>
</organism>
<evidence type="ECO:0000313" key="13">
    <source>
        <dbReference type="Proteomes" id="UP000251088"/>
    </source>
</evidence>